<name>A0A5J9T3M5_9POAL</name>
<reference evidence="1 2" key="1">
    <citation type="journal article" date="2019" name="Sci. Rep.">
        <title>A high-quality genome of Eragrostis curvula grass provides insights into Poaceae evolution and supports new strategies to enhance forage quality.</title>
        <authorList>
            <person name="Carballo J."/>
            <person name="Santos B.A.C.M."/>
            <person name="Zappacosta D."/>
            <person name="Garbus I."/>
            <person name="Selva J.P."/>
            <person name="Gallo C.A."/>
            <person name="Diaz A."/>
            <person name="Albertini E."/>
            <person name="Caccamo M."/>
            <person name="Echenique V."/>
        </authorList>
    </citation>
    <scope>NUCLEOTIDE SEQUENCE [LARGE SCALE GENOMIC DNA]</scope>
    <source>
        <strain evidence="2">cv. Victoria</strain>
        <tissue evidence="1">Leaf</tissue>
    </source>
</reference>
<comment type="caution">
    <text evidence="1">The sequence shown here is derived from an EMBL/GenBank/DDBJ whole genome shotgun (WGS) entry which is preliminary data.</text>
</comment>
<evidence type="ECO:0000313" key="1">
    <source>
        <dbReference type="EMBL" id="TVU05912.1"/>
    </source>
</evidence>
<accession>A0A5J9T3M5</accession>
<dbReference type="Proteomes" id="UP000324897">
    <property type="component" value="Unassembled WGS sequence"/>
</dbReference>
<dbReference type="Gramene" id="TVU05912">
    <property type="protein sequence ID" value="TVU05912"/>
    <property type="gene ID" value="EJB05_49097"/>
</dbReference>
<dbReference type="AlphaFoldDB" id="A0A5J9T3M5"/>
<gene>
    <name evidence="1" type="ORF">EJB05_49097</name>
</gene>
<organism evidence="1 2">
    <name type="scientific">Eragrostis curvula</name>
    <name type="common">weeping love grass</name>
    <dbReference type="NCBI Taxonomy" id="38414"/>
    <lineage>
        <taxon>Eukaryota</taxon>
        <taxon>Viridiplantae</taxon>
        <taxon>Streptophyta</taxon>
        <taxon>Embryophyta</taxon>
        <taxon>Tracheophyta</taxon>
        <taxon>Spermatophyta</taxon>
        <taxon>Magnoliopsida</taxon>
        <taxon>Liliopsida</taxon>
        <taxon>Poales</taxon>
        <taxon>Poaceae</taxon>
        <taxon>PACMAD clade</taxon>
        <taxon>Chloridoideae</taxon>
        <taxon>Eragrostideae</taxon>
        <taxon>Eragrostidinae</taxon>
        <taxon>Eragrostis</taxon>
    </lineage>
</organism>
<dbReference type="EMBL" id="RWGY01000051">
    <property type="protein sequence ID" value="TVU05912.1"/>
    <property type="molecule type" value="Genomic_DNA"/>
</dbReference>
<sequence length="84" mass="8891">MATSGIRRGCVAAPRRHQASKLQAGWGGDGERLQGQASNGDISPFSSFVISFLCTSARSPHEVILVTAVADHGVIADSRRWQGV</sequence>
<proteinExistence type="predicted"/>
<evidence type="ECO:0000313" key="2">
    <source>
        <dbReference type="Proteomes" id="UP000324897"/>
    </source>
</evidence>
<keyword evidence="2" id="KW-1185">Reference proteome</keyword>
<protein>
    <submittedName>
        <fullName evidence="1">Uncharacterized protein</fullName>
    </submittedName>
</protein>